<organism evidence="2 3">
    <name type="scientific">Aliterella atlantica CENA595</name>
    <dbReference type="NCBI Taxonomy" id="1618023"/>
    <lineage>
        <taxon>Bacteria</taxon>
        <taxon>Bacillati</taxon>
        <taxon>Cyanobacteriota</taxon>
        <taxon>Cyanophyceae</taxon>
        <taxon>Chroococcidiopsidales</taxon>
        <taxon>Aliterellaceae</taxon>
        <taxon>Aliterella</taxon>
    </lineage>
</organism>
<sequence length="135" mass="15351">MNSVMIETIRNFSKRWNEMSATKNLSGMVALYATDTLWLPPNDARSIGTIAVRETYERLFQAQNISLVHTTDNIMVSKLGDMATEIGAYELSMDTPQGEFKDKGKYFFLLIKVDGEWKIAADMFNSDKPVLEQRS</sequence>
<dbReference type="OrthoDB" id="9814425at2"/>
<keyword evidence="3" id="KW-1185">Reference proteome</keyword>
<dbReference type="RefSeq" id="WP_045056831.1">
    <property type="nucleotide sequence ID" value="NZ_CAWMDP010000031.1"/>
</dbReference>
<dbReference type="InterPro" id="IPR032710">
    <property type="entry name" value="NTF2-like_dom_sf"/>
</dbReference>
<evidence type="ECO:0000313" key="3">
    <source>
        <dbReference type="Proteomes" id="UP000032452"/>
    </source>
</evidence>
<dbReference type="STRING" id="1618023.UH38_21960"/>
<feature type="domain" description="DUF4440" evidence="1">
    <location>
        <begin position="9"/>
        <end position="119"/>
    </location>
</feature>
<gene>
    <name evidence="2" type="ORF">UH38_21960</name>
</gene>
<name>A0A0D8ZRG2_9CYAN</name>
<dbReference type="Proteomes" id="UP000032452">
    <property type="component" value="Unassembled WGS sequence"/>
</dbReference>
<dbReference type="InterPro" id="IPR027843">
    <property type="entry name" value="DUF4440"/>
</dbReference>
<dbReference type="CDD" id="cd00531">
    <property type="entry name" value="NTF2_like"/>
    <property type="match status" value="1"/>
</dbReference>
<protein>
    <recommendedName>
        <fullName evidence="1">DUF4440 domain-containing protein</fullName>
    </recommendedName>
</protein>
<dbReference type="Pfam" id="PF14534">
    <property type="entry name" value="DUF4440"/>
    <property type="match status" value="1"/>
</dbReference>
<reference evidence="2 3" key="1">
    <citation type="submission" date="2015-02" db="EMBL/GenBank/DDBJ databases">
        <title>Draft genome of a novel marine cyanobacterium (Chroococcales) isolated from South Atlantic Ocean.</title>
        <authorList>
            <person name="Rigonato J."/>
            <person name="Alvarenga D.O."/>
            <person name="Branco L.H."/>
            <person name="Varani A.M."/>
            <person name="Brandini F.P."/>
            <person name="Fiore M.F."/>
        </authorList>
    </citation>
    <scope>NUCLEOTIDE SEQUENCE [LARGE SCALE GENOMIC DNA]</scope>
    <source>
        <strain evidence="2 3">CENA595</strain>
    </source>
</reference>
<dbReference type="AlphaFoldDB" id="A0A0D8ZRG2"/>
<dbReference type="SUPFAM" id="SSF54427">
    <property type="entry name" value="NTF2-like"/>
    <property type="match status" value="1"/>
</dbReference>
<proteinExistence type="predicted"/>
<comment type="caution">
    <text evidence="2">The sequence shown here is derived from an EMBL/GenBank/DDBJ whole genome shotgun (WGS) entry which is preliminary data.</text>
</comment>
<accession>A0A0D8ZRG2</accession>
<dbReference type="EMBL" id="JYON01000034">
    <property type="protein sequence ID" value="KJH69781.1"/>
    <property type="molecule type" value="Genomic_DNA"/>
</dbReference>
<dbReference type="Gene3D" id="3.10.450.50">
    <property type="match status" value="1"/>
</dbReference>
<evidence type="ECO:0000259" key="1">
    <source>
        <dbReference type="Pfam" id="PF14534"/>
    </source>
</evidence>
<evidence type="ECO:0000313" key="2">
    <source>
        <dbReference type="EMBL" id="KJH69781.1"/>
    </source>
</evidence>